<dbReference type="InterPro" id="IPR000719">
    <property type="entry name" value="Prot_kinase_dom"/>
</dbReference>
<keyword evidence="2 4" id="KW-0547">Nucleotide-binding</keyword>
<evidence type="ECO:0000259" key="8">
    <source>
        <dbReference type="PROSITE" id="PS50011"/>
    </source>
</evidence>
<dbReference type="SUPFAM" id="SSF56112">
    <property type="entry name" value="Protein kinase-like (PK-like)"/>
    <property type="match status" value="1"/>
</dbReference>
<keyword evidence="6" id="KW-0812">Transmembrane</keyword>
<dbReference type="InterPro" id="IPR000742">
    <property type="entry name" value="EGF"/>
</dbReference>
<feature type="compositionally biased region" description="Polar residues" evidence="5">
    <location>
        <begin position="1288"/>
        <end position="1303"/>
    </location>
</feature>
<keyword evidence="7" id="KW-0732">Signal</keyword>
<feature type="domain" description="Protein kinase" evidence="8">
    <location>
        <begin position="845"/>
        <end position="1112"/>
    </location>
</feature>
<feature type="region of interest" description="Disordered" evidence="5">
    <location>
        <begin position="1154"/>
        <end position="1192"/>
    </location>
</feature>
<sequence>MKKTELIKSMFLLLLCFLSDLFLCKAQKQEWPLFHSTCGDGIVLELNEECDSVAHCTNCLCDTGYYSAGNNTCLPKCDIKGCLTGCTAPNQCDSCDTDLGFASDCHSCNFKTHYAKGFLECQTNEPTYSCIDYITAYPKELSLTNPEIKILANEHQLNVVKKTAFLYGPNPIAEGAWVKLSITEDSYYIIETIQKNSQSSIAFASYQNQVSGEDTVLLITDSCLSDSSYEIITENNDVSEKVKSSRIIRSFTKGIYYIFVFTPYNKGFSFDTTVYLTKITHPCGVTSNKISISEISNGFVQKILSTFTQETSSACTSSQSKGQWFFVEGANLNIKFDTCSSVTDYPTSIYILQIDKKQYVDGSEIDITDIDCVTDTKCLQASYTGCPNNNNLASTVIAMDNTHDYFIHVVQQSPLGSEYTISASVVCPMNCGGNGVCDIHTGTCTCKPGYTLNFGICSLCGNGVYDVGEDCDPSVSPDPLCDSSSCYCKLGYSSFSIAGKTECAPPSCGDGILDPLEECDGGKGCGSNCLCGDGYVPYTELRTYCLSNLCGNGEIDEGEDCDGGNGCYQCECQSGWYPHGSISCRKVPVWLYWVLYVLTIFVLYWIFLIITGIFIGLLYRRLNKIIKSDLENLDLIESKMQVFDNQVIPFDSSNSQFIDATISNPLFSFNPCKVTFDDCGDMPDVDDPVVTLVTLTNLRDENLHFIFHGEDNEKYKLAFKPTTGIIKKNKSIDIEIHLLVKCTCVLRCKIPVTLRYGQAKDVIKDLQINNPELVENNLQNSQKSGEFDNKSNPSNKNPSTVHSGVSNNLSSKKKKTNKNINKFYTFLTFEISSGLSTKLDYDEIVLQPPSIGEGTFGVVYKGTWRSVDVAVKQLKIQGVSDVDKLVTMFTREAELLEKIRCPYIISFIGCVTNKEHLCLLTEFCPLGSLRKVLKKRDDLNEQVKIRICQDISKGMEYLHINDILHSDLKTDNVLMVSLNPHDSVLCKVSDFGTSRCFVESSKGLGIKDIGTPVYMAPEVHQSEQITLKSDVYSFAICMLEIWNNGSLYDEQHFPDIDSILRFVCAGKRLEIPQECPYKGLIQRCWNQIPQERPQFKEISLILDTYSHQDEFSAEGSVGSRSESPTISSVIHNSQTPVKAGVVMSKKKLSFNPNGLLGTLTKSPRGNKNSSSSLLKSPSLRSPRRDFPKSAFTSSSSLIPTNVLSPQEIKVETQNAYPLCPSADIRLRKNLTSQSMQRLSASPNYNVSDLDPYEKHPLEEILNPELLPTEEQKHGKFKLYPSTSFTKIKSDTPTFNENQNSLKTPKTPKGKKQSIITAQSIKTTTSENHTPRNDKQKEVHSKEDIIPEN</sequence>
<feature type="compositionally biased region" description="Low complexity" evidence="5">
    <location>
        <begin position="790"/>
        <end position="799"/>
    </location>
</feature>
<evidence type="ECO:0000256" key="5">
    <source>
        <dbReference type="SAM" id="MobiDB-lite"/>
    </source>
</evidence>
<feature type="compositionally biased region" description="Basic and acidic residues" evidence="5">
    <location>
        <begin position="1328"/>
        <end position="1348"/>
    </location>
</feature>
<dbReference type="InterPro" id="IPR011009">
    <property type="entry name" value="Kinase-like_dom_sf"/>
</dbReference>
<name>A0ABQ0DFA7_9EUKA</name>
<proteinExistence type="predicted"/>
<reference evidence="9 10" key="1">
    <citation type="journal article" date="2019" name="PLoS Negl. Trop. Dis.">
        <title>Whole genome sequencing of Entamoeba nuttalli reveals mammalian host-related molecular signatures and a novel octapeptide-repeat surface protein.</title>
        <authorList>
            <person name="Tanaka M."/>
            <person name="Makiuchi T."/>
            <person name="Komiyama T."/>
            <person name="Shiina T."/>
            <person name="Osaki K."/>
            <person name="Tachibana H."/>
        </authorList>
    </citation>
    <scope>NUCLEOTIDE SEQUENCE [LARGE SCALE GENOMIC DNA]</scope>
    <source>
        <strain evidence="9 10">P19-061405</strain>
    </source>
</reference>
<dbReference type="PROSITE" id="PS50011">
    <property type="entry name" value="PROTEIN_KINASE_DOM"/>
    <property type="match status" value="1"/>
</dbReference>
<organism evidence="9 10">
    <name type="scientific">Entamoeba nuttalli</name>
    <dbReference type="NCBI Taxonomy" id="412467"/>
    <lineage>
        <taxon>Eukaryota</taxon>
        <taxon>Amoebozoa</taxon>
        <taxon>Evosea</taxon>
        <taxon>Archamoebae</taxon>
        <taxon>Mastigamoebida</taxon>
        <taxon>Entamoebidae</taxon>
        <taxon>Entamoeba</taxon>
    </lineage>
</organism>
<dbReference type="Gene3D" id="1.10.510.10">
    <property type="entry name" value="Transferase(Phosphotransferase) domain 1"/>
    <property type="match status" value="1"/>
</dbReference>
<evidence type="ECO:0000256" key="6">
    <source>
        <dbReference type="SAM" id="Phobius"/>
    </source>
</evidence>
<keyword evidence="10" id="KW-1185">Reference proteome</keyword>
<dbReference type="Pfam" id="PF07714">
    <property type="entry name" value="PK_Tyr_Ser-Thr"/>
    <property type="match status" value="1"/>
</dbReference>
<gene>
    <name evidence="9" type="ORF">ENUP19_0080G0059</name>
</gene>
<dbReference type="PROSITE" id="PS00107">
    <property type="entry name" value="PROTEIN_KINASE_ATP"/>
    <property type="match status" value="1"/>
</dbReference>
<keyword evidence="1" id="KW-0418">Kinase</keyword>
<feature type="signal peptide" evidence="7">
    <location>
        <begin position="1"/>
        <end position="26"/>
    </location>
</feature>
<dbReference type="InterPro" id="IPR053215">
    <property type="entry name" value="TKL_Ser/Thr_kinase"/>
</dbReference>
<feature type="transmembrane region" description="Helical" evidence="6">
    <location>
        <begin position="590"/>
        <end position="619"/>
    </location>
</feature>
<dbReference type="SMART" id="SM00220">
    <property type="entry name" value="S_TKc"/>
    <property type="match status" value="1"/>
</dbReference>
<protein>
    <recommendedName>
        <fullName evidence="8">Protein kinase domain-containing protein</fullName>
    </recommendedName>
</protein>
<keyword evidence="6" id="KW-0472">Membrane</keyword>
<feature type="chain" id="PRO_5046807541" description="Protein kinase domain-containing protein" evidence="7">
    <location>
        <begin position="27"/>
        <end position="1348"/>
    </location>
</feature>
<dbReference type="PANTHER" id="PTHR45756">
    <property type="entry name" value="PALMITOYLTRANSFERASE"/>
    <property type="match status" value="1"/>
</dbReference>
<feature type="region of interest" description="Disordered" evidence="5">
    <location>
        <begin position="1288"/>
        <end position="1348"/>
    </location>
</feature>
<evidence type="ECO:0000256" key="1">
    <source>
        <dbReference type="ARBA" id="ARBA00022527"/>
    </source>
</evidence>
<keyword evidence="6" id="KW-1133">Transmembrane helix</keyword>
<dbReference type="InterPro" id="IPR017441">
    <property type="entry name" value="Protein_kinase_ATP_BS"/>
</dbReference>
<evidence type="ECO:0000256" key="4">
    <source>
        <dbReference type="PROSITE-ProRule" id="PRU10141"/>
    </source>
</evidence>
<evidence type="ECO:0000313" key="9">
    <source>
        <dbReference type="EMBL" id="GAB1221418.1"/>
    </source>
</evidence>
<evidence type="ECO:0000256" key="3">
    <source>
        <dbReference type="ARBA" id="ARBA00022840"/>
    </source>
</evidence>
<feature type="compositionally biased region" description="Low complexity" evidence="5">
    <location>
        <begin position="1166"/>
        <end position="1180"/>
    </location>
</feature>
<evidence type="ECO:0000256" key="2">
    <source>
        <dbReference type="ARBA" id="ARBA00022741"/>
    </source>
</evidence>
<evidence type="ECO:0000313" key="10">
    <source>
        <dbReference type="Proteomes" id="UP001628156"/>
    </source>
</evidence>
<dbReference type="PANTHER" id="PTHR45756:SF1">
    <property type="entry name" value="PROTEIN KINASE DOMAIN CONTAINING PROTEIN"/>
    <property type="match status" value="1"/>
</dbReference>
<dbReference type="InterPro" id="IPR008271">
    <property type="entry name" value="Ser/Thr_kinase_AS"/>
</dbReference>
<feature type="binding site" evidence="4">
    <location>
        <position position="872"/>
    </location>
    <ligand>
        <name>ATP</name>
        <dbReference type="ChEBI" id="CHEBI:30616"/>
    </ligand>
</feature>
<dbReference type="CDD" id="cd13999">
    <property type="entry name" value="STKc_MAP3K-like"/>
    <property type="match status" value="1"/>
</dbReference>
<dbReference type="PROSITE" id="PS01186">
    <property type="entry name" value="EGF_2"/>
    <property type="match status" value="1"/>
</dbReference>
<evidence type="ECO:0000256" key="7">
    <source>
        <dbReference type="SAM" id="SignalP"/>
    </source>
</evidence>
<dbReference type="EMBL" id="BAAFRS010000080">
    <property type="protein sequence ID" value="GAB1221418.1"/>
    <property type="molecule type" value="Genomic_DNA"/>
</dbReference>
<feature type="region of interest" description="Disordered" evidence="5">
    <location>
        <begin position="782"/>
        <end position="812"/>
    </location>
</feature>
<comment type="caution">
    <text evidence="9">The sequence shown here is derived from an EMBL/GenBank/DDBJ whole genome shotgun (WGS) entry which is preliminary data.</text>
</comment>
<dbReference type="InterPro" id="IPR001245">
    <property type="entry name" value="Ser-Thr/Tyr_kinase_cat_dom"/>
</dbReference>
<accession>A0ABQ0DFA7</accession>
<dbReference type="PROSITE" id="PS00108">
    <property type="entry name" value="PROTEIN_KINASE_ST"/>
    <property type="match status" value="1"/>
</dbReference>
<keyword evidence="1" id="KW-0723">Serine/threonine-protein kinase</keyword>
<keyword evidence="3 4" id="KW-0067">ATP-binding</keyword>
<dbReference type="Proteomes" id="UP001628156">
    <property type="component" value="Unassembled WGS sequence"/>
</dbReference>
<feature type="compositionally biased region" description="Polar residues" evidence="5">
    <location>
        <begin position="1313"/>
        <end position="1327"/>
    </location>
</feature>
<keyword evidence="1" id="KW-0808">Transferase</keyword>